<evidence type="ECO:0000313" key="1">
    <source>
        <dbReference type="EMBL" id="PWJ42176.1"/>
    </source>
</evidence>
<dbReference type="Proteomes" id="UP000245535">
    <property type="component" value="Unassembled WGS sequence"/>
</dbReference>
<accession>A0A315Z9E9</accession>
<keyword evidence="2" id="KW-1185">Reference proteome</keyword>
<dbReference type="AlphaFoldDB" id="A0A315Z9E9"/>
<dbReference type="Pfam" id="PF10127">
    <property type="entry name" value="RlaP"/>
    <property type="match status" value="1"/>
</dbReference>
<dbReference type="EMBL" id="QGDO01000003">
    <property type="protein sequence ID" value="PWJ42176.1"/>
    <property type="molecule type" value="Genomic_DNA"/>
</dbReference>
<comment type="caution">
    <text evidence="1">The sequence shown here is derived from an EMBL/GenBank/DDBJ whole genome shotgun (WGS) entry which is preliminary data.</text>
</comment>
<protein>
    <recommendedName>
        <fullName evidence="3">Nucleotidyltransferase</fullName>
    </recommendedName>
</protein>
<dbReference type="PANTHER" id="PTHR34817">
    <property type="entry name" value="NUCLEOTIDYLTRANSFERASE"/>
    <property type="match status" value="1"/>
</dbReference>
<evidence type="ECO:0008006" key="3">
    <source>
        <dbReference type="Google" id="ProtNLM"/>
    </source>
</evidence>
<sequence>MKEQINKVFEGREEIPLFYIESGSRLWNIASPDSDYDVRGIHLQSIAQKYDFQKHRDVIEVMDGDFDFVSYDLDKFLNLLLDGNATILEWFRSDIIYFSDIKNFEAYQLKILDHVNFKSIFYHYISLAKKHYQLLESGKKFTYKVIFYCIRALLSADLAAQNRLAELDIEKLFSQFDEENEVIVLAKSCLDQKRAGNEKQYVEEEKREHILRVLNVYRERLLLNLPNENHNKEKLRELLRAFAFEVKSSFYHKAEIA</sequence>
<dbReference type="InterPro" id="IPR018775">
    <property type="entry name" value="RlaP"/>
</dbReference>
<evidence type="ECO:0000313" key="2">
    <source>
        <dbReference type="Proteomes" id="UP000245535"/>
    </source>
</evidence>
<proteinExistence type="predicted"/>
<dbReference type="RefSeq" id="WP_109618895.1">
    <property type="nucleotide sequence ID" value="NZ_QGDO01000003.1"/>
</dbReference>
<dbReference type="PANTHER" id="PTHR34817:SF1">
    <property type="entry name" value="NUCLEOTIDYLTRANSFERASE"/>
    <property type="match status" value="1"/>
</dbReference>
<dbReference type="OrthoDB" id="9796845at2"/>
<organism evidence="1 2">
    <name type="scientific">Sediminitomix flava</name>
    <dbReference type="NCBI Taxonomy" id="379075"/>
    <lineage>
        <taxon>Bacteria</taxon>
        <taxon>Pseudomonadati</taxon>
        <taxon>Bacteroidota</taxon>
        <taxon>Cytophagia</taxon>
        <taxon>Cytophagales</taxon>
        <taxon>Flammeovirgaceae</taxon>
        <taxon>Sediminitomix</taxon>
    </lineage>
</organism>
<gene>
    <name evidence="1" type="ORF">BC781_103427</name>
</gene>
<name>A0A315Z9E9_SEDFL</name>
<reference evidence="1 2" key="1">
    <citation type="submission" date="2018-03" db="EMBL/GenBank/DDBJ databases">
        <title>Genomic Encyclopedia of Archaeal and Bacterial Type Strains, Phase II (KMG-II): from individual species to whole genera.</title>
        <authorList>
            <person name="Goeker M."/>
        </authorList>
    </citation>
    <scope>NUCLEOTIDE SEQUENCE [LARGE SCALE GENOMIC DNA]</scope>
    <source>
        <strain evidence="1 2">DSM 28229</strain>
    </source>
</reference>